<evidence type="ECO:0000259" key="8">
    <source>
        <dbReference type="PROSITE" id="PS50928"/>
    </source>
</evidence>
<keyword evidence="5 7" id="KW-1133">Transmembrane helix</keyword>
<feature type="transmembrane region" description="Helical" evidence="7">
    <location>
        <begin position="78"/>
        <end position="101"/>
    </location>
</feature>
<accession>A0A4S3TJ37</accession>
<evidence type="ECO:0000256" key="3">
    <source>
        <dbReference type="ARBA" id="ARBA00022475"/>
    </source>
</evidence>
<dbReference type="SUPFAM" id="SSF161098">
    <property type="entry name" value="MetI-like"/>
    <property type="match status" value="1"/>
</dbReference>
<evidence type="ECO:0000313" key="10">
    <source>
        <dbReference type="Proteomes" id="UP000318864"/>
    </source>
</evidence>
<evidence type="ECO:0000313" key="9">
    <source>
        <dbReference type="EMBL" id="THE63986.1"/>
    </source>
</evidence>
<comment type="caution">
    <text evidence="9">The sequence shown here is derived from an EMBL/GenBank/DDBJ whole genome shotgun (WGS) entry which is preliminary data.</text>
</comment>
<keyword evidence="4 7" id="KW-0812">Transmembrane</keyword>
<name>A0A4S3TJ37_9EURY</name>
<dbReference type="GO" id="GO:0005886">
    <property type="term" value="C:plasma membrane"/>
    <property type="evidence" value="ECO:0007669"/>
    <property type="project" value="UniProtKB-SubCell"/>
</dbReference>
<evidence type="ECO:0000256" key="1">
    <source>
        <dbReference type="ARBA" id="ARBA00004651"/>
    </source>
</evidence>
<evidence type="ECO:0000256" key="6">
    <source>
        <dbReference type="ARBA" id="ARBA00023136"/>
    </source>
</evidence>
<feature type="transmembrane region" description="Helical" evidence="7">
    <location>
        <begin position="107"/>
        <end position="127"/>
    </location>
</feature>
<dbReference type="Gene3D" id="1.10.3720.10">
    <property type="entry name" value="MetI-like"/>
    <property type="match status" value="1"/>
</dbReference>
<sequence>MVVAATLPQEEFFTLPPRLLPGTHFLENLQALEARFPYLRSVWNSVFVATVYTVISLFLCALAGFAFAKYEFKYREPLFYFILATLVLPVQIMIIPMYLLMAQFGLLDTHIALILPFLANPVGIFLMRQSMLSIPDSLLDAARIDGASEFQIFYRIALPAMKPMLAALAVILFISQWNAFLYPLVILESEELFTIPLAIERLTGHQRIYFDQIMVAATIAIIPMIVLFLWLQEHFVRGFTNSM</sequence>
<feature type="transmembrane region" description="Helical" evidence="7">
    <location>
        <begin position="42"/>
        <end position="66"/>
    </location>
</feature>
<dbReference type="GO" id="GO:0055085">
    <property type="term" value="P:transmembrane transport"/>
    <property type="evidence" value="ECO:0007669"/>
    <property type="project" value="InterPro"/>
</dbReference>
<keyword evidence="3" id="KW-1003">Cell membrane</keyword>
<organism evidence="9 10">
    <name type="scientific">Salinadaptatus halalkaliphilus</name>
    <dbReference type="NCBI Taxonomy" id="2419781"/>
    <lineage>
        <taxon>Archaea</taxon>
        <taxon>Methanobacteriati</taxon>
        <taxon>Methanobacteriota</taxon>
        <taxon>Stenosarchaea group</taxon>
        <taxon>Halobacteria</taxon>
        <taxon>Halobacteriales</taxon>
        <taxon>Natrialbaceae</taxon>
        <taxon>Salinadaptatus</taxon>
    </lineage>
</organism>
<comment type="subcellular location">
    <subcellularLocation>
        <location evidence="1 7">Cell membrane</location>
        <topology evidence="1 7">Multi-pass membrane protein</topology>
    </subcellularLocation>
</comment>
<evidence type="ECO:0000256" key="7">
    <source>
        <dbReference type="RuleBase" id="RU363032"/>
    </source>
</evidence>
<dbReference type="InterPro" id="IPR000515">
    <property type="entry name" value="MetI-like"/>
</dbReference>
<dbReference type="Pfam" id="PF00528">
    <property type="entry name" value="BPD_transp_1"/>
    <property type="match status" value="1"/>
</dbReference>
<dbReference type="PANTHER" id="PTHR43744:SF12">
    <property type="entry name" value="ABC TRANSPORTER PERMEASE PROTEIN MG189-RELATED"/>
    <property type="match status" value="1"/>
</dbReference>
<dbReference type="EMBL" id="RBZW01000048">
    <property type="protein sequence ID" value="THE63986.1"/>
    <property type="molecule type" value="Genomic_DNA"/>
</dbReference>
<dbReference type="InterPro" id="IPR035906">
    <property type="entry name" value="MetI-like_sf"/>
</dbReference>
<comment type="similarity">
    <text evidence="7">Belongs to the binding-protein-dependent transport system permease family.</text>
</comment>
<keyword evidence="6 7" id="KW-0472">Membrane</keyword>
<keyword evidence="2 7" id="KW-0813">Transport</keyword>
<dbReference type="PANTHER" id="PTHR43744">
    <property type="entry name" value="ABC TRANSPORTER PERMEASE PROTEIN MG189-RELATED-RELATED"/>
    <property type="match status" value="1"/>
</dbReference>
<feature type="domain" description="ABC transmembrane type-1" evidence="8">
    <location>
        <begin position="42"/>
        <end position="231"/>
    </location>
</feature>
<dbReference type="AlphaFoldDB" id="A0A4S3TJ37"/>
<evidence type="ECO:0000256" key="4">
    <source>
        <dbReference type="ARBA" id="ARBA00022692"/>
    </source>
</evidence>
<dbReference type="PROSITE" id="PS50928">
    <property type="entry name" value="ABC_TM1"/>
    <property type="match status" value="1"/>
</dbReference>
<protein>
    <submittedName>
        <fullName evidence="9">Carbohydrate ABC transporter permease</fullName>
    </submittedName>
</protein>
<feature type="transmembrane region" description="Helical" evidence="7">
    <location>
        <begin position="165"/>
        <end position="187"/>
    </location>
</feature>
<gene>
    <name evidence="9" type="ORF">D8Y22_15330</name>
</gene>
<reference evidence="9 10" key="1">
    <citation type="submission" date="2018-10" db="EMBL/GenBank/DDBJ databases">
        <title>Natronolimnobius sp. XQ-INN 246 isolated from Inner Mongolia Autonomous Region of China.</title>
        <authorList>
            <person name="Xue Q."/>
        </authorList>
    </citation>
    <scope>NUCLEOTIDE SEQUENCE [LARGE SCALE GENOMIC DNA]</scope>
    <source>
        <strain evidence="9 10">XQ-INN 246</strain>
    </source>
</reference>
<proteinExistence type="inferred from homology"/>
<dbReference type="CDD" id="cd06261">
    <property type="entry name" value="TM_PBP2"/>
    <property type="match status" value="1"/>
</dbReference>
<keyword evidence="10" id="KW-1185">Reference proteome</keyword>
<dbReference type="Proteomes" id="UP000318864">
    <property type="component" value="Unassembled WGS sequence"/>
</dbReference>
<evidence type="ECO:0000256" key="5">
    <source>
        <dbReference type="ARBA" id="ARBA00022989"/>
    </source>
</evidence>
<evidence type="ECO:0000256" key="2">
    <source>
        <dbReference type="ARBA" id="ARBA00022448"/>
    </source>
</evidence>
<feature type="transmembrane region" description="Helical" evidence="7">
    <location>
        <begin position="207"/>
        <end position="231"/>
    </location>
</feature>